<accession>A0A834MFY6</accession>
<comment type="caution">
    <text evidence="2">The sequence shown here is derived from an EMBL/GenBank/DDBJ whole genome shotgun (WGS) entry which is preliminary data.</text>
</comment>
<sequence>MPSGSYYYSIQTSAVPNHFCVNFNENDRQFFGFRLAVVIRLNCFLCVVPLGFMISQVTRIRGLAISVSNGCICENQLNLCSKSRPFLTMECQLSQLKADSLGVDLQPP</sequence>
<keyword evidence="3" id="KW-1185">Reference proteome</keyword>
<proteinExistence type="predicted"/>
<keyword evidence="1" id="KW-0472">Membrane</keyword>
<organism evidence="2 3">
    <name type="scientific">Rhynchophorus ferrugineus</name>
    <name type="common">Red palm weevil</name>
    <name type="synonym">Curculio ferrugineus</name>
    <dbReference type="NCBI Taxonomy" id="354439"/>
    <lineage>
        <taxon>Eukaryota</taxon>
        <taxon>Metazoa</taxon>
        <taxon>Ecdysozoa</taxon>
        <taxon>Arthropoda</taxon>
        <taxon>Hexapoda</taxon>
        <taxon>Insecta</taxon>
        <taxon>Pterygota</taxon>
        <taxon>Neoptera</taxon>
        <taxon>Endopterygota</taxon>
        <taxon>Coleoptera</taxon>
        <taxon>Polyphaga</taxon>
        <taxon>Cucujiformia</taxon>
        <taxon>Curculionidae</taxon>
        <taxon>Dryophthorinae</taxon>
        <taxon>Rhynchophorus</taxon>
    </lineage>
</organism>
<keyword evidence="1" id="KW-0812">Transmembrane</keyword>
<feature type="transmembrane region" description="Helical" evidence="1">
    <location>
        <begin position="31"/>
        <end position="54"/>
    </location>
</feature>
<reference evidence="2" key="1">
    <citation type="submission" date="2020-08" db="EMBL/GenBank/DDBJ databases">
        <title>Genome sequencing and assembly of the red palm weevil Rhynchophorus ferrugineus.</title>
        <authorList>
            <person name="Dias G.B."/>
            <person name="Bergman C.M."/>
            <person name="Manee M."/>
        </authorList>
    </citation>
    <scope>NUCLEOTIDE SEQUENCE</scope>
    <source>
        <strain evidence="2">AA-2017</strain>
        <tissue evidence="2">Whole larva</tissue>
    </source>
</reference>
<dbReference type="Proteomes" id="UP000625711">
    <property type="component" value="Unassembled WGS sequence"/>
</dbReference>
<gene>
    <name evidence="2" type="ORF">GWI33_002110</name>
</gene>
<name>A0A834MFY6_RHYFE</name>
<evidence type="ECO:0000313" key="3">
    <source>
        <dbReference type="Proteomes" id="UP000625711"/>
    </source>
</evidence>
<dbReference type="AlphaFoldDB" id="A0A834MFY6"/>
<keyword evidence="1" id="KW-1133">Transmembrane helix</keyword>
<protein>
    <submittedName>
        <fullName evidence="2">Uncharacterized protein</fullName>
    </submittedName>
</protein>
<evidence type="ECO:0000313" key="2">
    <source>
        <dbReference type="EMBL" id="KAF7282716.1"/>
    </source>
</evidence>
<dbReference type="EMBL" id="JAACXV010000159">
    <property type="protein sequence ID" value="KAF7282716.1"/>
    <property type="molecule type" value="Genomic_DNA"/>
</dbReference>
<evidence type="ECO:0000256" key="1">
    <source>
        <dbReference type="SAM" id="Phobius"/>
    </source>
</evidence>